<dbReference type="Pfam" id="PF07635">
    <property type="entry name" value="PSCyt1"/>
    <property type="match status" value="1"/>
</dbReference>
<evidence type="ECO:0000256" key="1">
    <source>
        <dbReference type="SAM" id="MobiDB-lite"/>
    </source>
</evidence>
<dbReference type="InterPro" id="IPR011429">
    <property type="entry name" value="Cyt_c_Planctomycete-type"/>
</dbReference>
<dbReference type="InterPro" id="IPR036909">
    <property type="entry name" value="Cyt_c-like_dom_sf"/>
</dbReference>
<dbReference type="RefSeq" id="WP_145205530.1">
    <property type="nucleotide sequence ID" value="NZ_CP036267.1"/>
</dbReference>
<keyword evidence="2" id="KW-0732">Signal</keyword>
<feature type="compositionally biased region" description="Basic and acidic residues" evidence="1">
    <location>
        <begin position="828"/>
        <end position="840"/>
    </location>
</feature>
<dbReference type="InterPro" id="IPR022655">
    <property type="entry name" value="DUF1553"/>
</dbReference>
<feature type="signal peptide" evidence="2">
    <location>
        <begin position="1"/>
        <end position="28"/>
    </location>
</feature>
<evidence type="ECO:0000313" key="6">
    <source>
        <dbReference type="EMBL" id="QDT35635.1"/>
    </source>
</evidence>
<dbReference type="AlphaFoldDB" id="A0A517QVI1"/>
<dbReference type="GO" id="GO:0020037">
    <property type="term" value="F:heme binding"/>
    <property type="evidence" value="ECO:0007669"/>
    <property type="project" value="InterPro"/>
</dbReference>
<evidence type="ECO:0000313" key="7">
    <source>
        <dbReference type="Proteomes" id="UP000315724"/>
    </source>
</evidence>
<dbReference type="Pfam" id="PF07587">
    <property type="entry name" value="PSD1"/>
    <property type="match status" value="1"/>
</dbReference>
<dbReference type="PANTHER" id="PTHR35889:SF3">
    <property type="entry name" value="F-BOX DOMAIN-CONTAINING PROTEIN"/>
    <property type="match status" value="1"/>
</dbReference>
<dbReference type="InterPro" id="IPR011444">
    <property type="entry name" value="DUF1549"/>
</dbReference>
<organism evidence="6 7">
    <name type="scientific">Thalassoglobus polymorphus</name>
    <dbReference type="NCBI Taxonomy" id="2527994"/>
    <lineage>
        <taxon>Bacteria</taxon>
        <taxon>Pseudomonadati</taxon>
        <taxon>Planctomycetota</taxon>
        <taxon>Planctomycetia</taxon>
        <taxon>Planctomycetales</taxon>
        <taxon>Planctomycetaceae</taxon>
        <taxon>Thalassoglobus</taxon>
    </lineage>
</organism>
<evidence type="ECO:0000259" key="4">
    <source>
        <dbReference type="Pfam" id="PF07587"/>
    </source>
</evidence>
<protein>
    <submittedName>
        <fullName evidence="6">Planctomycete cytochrome C</fullName>
    </submittedName>
</protein>
<dbReference type="SUPFAM" id="SSF49785">
    <property type="entry name" value="Galactose-binding domain-like"/>
    <property type="match status" value="1"/>
</dbReference>
<feature type="domain" description="DUF1549" evidence="3">
    <location>
        <begin position="161"/>
        <end position="368"/>
    </location>
</feature>
<dbReference type="Pfam" id="PF07583">
    <property type="entry name" value="PSCyt2"/>
    <property type="match status" value="1"/>
</dbReference>
<dbReference type="Gene3D" id="2.60.120.260">
    <property type="entry name" value="Galactose-binding domain-like"/>
    <property type="match status" value="1"/>
</dbReference>
<dbReference type="InterPro" id="IPR008979">
    <property type="entry name" value="Galactose-bd-like_sf"/>
</dbReference>
<gene>
    <name evidence="6" type="ORF">Mal48_49130</name>
</gene>
<feature type="region of interest" description="Disordered" evidence="1">
    <location>
        <begin position="427"/>
        <end position="454"/>
    </location>
</feature>
<dbReference type="EMBL" id="CP036267">
    <property type="protein sequence ID" value="QDT35635.1"/>
    <property type="molecule type" value="Genomic_DNA"/>
</dbReference>
<keyword evidence="7" id="KW-1185">Reference proteome</keyword>
<evidence type="ECO:0000259" key="3">
    <source>
        <dbReference type="Pfam" id="PF07583"/>
    </source>
</evidence>
<dbReference type="OrthoDB" id="127107at2"/>
<dbReference type="GO" id="GO:0009055">
    <property type="term" value="F:electron transfer activity"/>
    <property type="evidence" value="ECO:0007669"/>
    <property type="project" value="InterPro"/>
</dbReference>
<evidence type="ECO:0000259" key="5">
    <source>
        <dbReference type="Pfam" id="PF07635"/>
    </source>
</evidence>
<evidence type="ECO:0000256" key="2">
    <source>
        <dbReference type="SAM" id="SignalP"/>
    </source>
</evidence>
<feature type="chain" id="PRO_5021747619" evidence="2">
    <location>
        <begin position="29"/>
        <end position="1116"/>
    </location>
</feature>
<reference evidence="6 7" key="1">
    <citation type="submission" date="2019-02" db="EMBL/GenBank/DDBJ databases">
        <title>Deep-cultivation of Planctomycetes and their phenomic and genomic characterization uncovers novel biology.</title>
        <authorList>
            <person name="Wiegand S."/>
            <person name="Jogler M."/>
            <person name="Boedeker C."/>
            <person name="Pinto D."/>
            <person name="Vollmers J."/>
            <person name="Rivas-Marin E."/>
            <person name="Kohn T."/>
            <person name="Peeters S.H."/>
            <person name="Heuer A."/>
            <person name="Rast P."/>
            <person name="Oberbeckmann S."/>
            <person name="Bunk B."/>
            <person name="Jeske O."/>
            <person name="Meyerdierks A."/>
            <person name="Storesund J.E."/>
            <person name="Kallscheuer N."/>
            <person name="Luecker S."/>
            <person name="Lage O.M."/>
            <person name="Pohl T."/>
            <person name="Merkel B.J."/>
            <person name="Hornburger P."/>
            <person name="Mueller R.-W."/>
            <person name="Bruemmer F."/>
            <person name="Labrenz M."/>
            <person name="Spormann A.M."/>
            <person name="Op den Camp H."/>
            <person name="Overmann J."/>
            <person name="Amann R."/>
            <person name="Jetten M.S.M."/>
            <person name="Mascher T."/>
            <person name="Medema M.H."/>
            <person name="Devos D.P."/>
            <person name="Kaster A.-K."/>
            <person name="Ovreas L."/>
            <person name="Rohde M."/>
            <person name="Galperin M.Y."/>
            <person name="Jogler C."/>
        </authorList>
    </citation>
    <scope>NUCLEOTIDE SEQUENCE [LARGE SCALE GENOMIC DNA]</scope>
    <source>
        <strain evidence="6 7">Mal48</strain>
    </source>
</reference>
<feature type="domain" description="Cytochrome C Planctomycete-type" evidence="5">
    <location>
        <begin position="44"/>
        <end position="102"/>
    </location>
</feature>
<feature type="region of interest" description="Disordered" evidence="1">
    <location>
        <begin position="807"/>
        <end position="840"/>
    </location>
</feature>
<dbReference type="KEGG" id="tpol:Mal48_49130"/>
<dbReference type="PANTHER" id="PTHR35889">
    <property type="entry name" value="CYCLOINULO-OLIGOSACCHARIDE FRUCTANOTRANSFERASE-RELATED"/>
    <property type="match status" value="1"/>
</dbReference>
<dbReference type="SUPFAM" id="SSF46626">
    <property type="entry name" value="Cytochrome c"/>
    <property type="match status" value="1"/>
</dbReference>
<accession>A0A517QVI1</accession>
<sequence precursor="true">MSSFPGCGFRLIQLLSVAVLCNLSALHAEESYEHEIKPLLKTKCWACHGALKQESGLRLDSGALILEGGESGKAVVPGDSEASLLIERISSHHEFERMPPEGEPLTQKQIGLIRTWIDDGAAFPDAEVEQGDPKDHWSFQPLKLPAEASPLAKELAASPNPIDVFINRKLESAGLSFSPQADPRTLIRRLYFDMHGLPPTWEQVDEFIKEPSAKHFDQHIDAVLKSPRYGERWGQHWLDIVRYADTHGFEVNTPRANAWPYRDYVVDAFNQDKPYDQFVREQLAGEAYGEDAATGFLVAAAVLLPGQIGKDEPSKRLARQDSLDEMVVGTSATFLGLTLGCARCHDHKFDPLTAADYYSMQAFFAGVEYGDREIHDEEYRRNMAEAEKLEPNIADLKNQIMKFEPLAMGAKVVLIDDEDLERVTLLQKKNGHGKNPPGAKRGYKDDPGTAGRMPNLSRGRYTWWDNRPGEDVFTYNMQVAGEYEIWISWGVHGSGVHTRDARYVLDLDGDLETVEDQTEIAIVDQYYFEGQVEGESEKKPLWSGLRNVGRYRINESSKLILRGGETGTGITADAIVLQEANGPAGLTNRFPHLRQPVNFEQNLERFSPVKATAVRFTISATTNNNRYEPCIDELEVFTTDPESPNVALASLGVTATSSGNLSNSGRHQLKHINDGKLGNDKSWISNEKGAGWVQLNFPESIEIDRILWGRDRTGKLKDRLPVQYKIEVRNGSGDWKTVASSADRLPFGTTFDEATTRLRIAPEEKGNELRGYANELKKLEQRYRTLTTPKKVYAGVFRKPDETHLLLRGDPEQPQEKIDPATPAIFSKNEERSLSSDSPDSQRRYELAQWMASAENPLTARVMVNRLWQYHFGTGLVSTPSDFGLNGSPPSHPELLDWLAQEFVTHNWSIKHIHRLILTSRTWQQSNQMVPHAQSVDADCRLLWRYPSRRLEAEAIRDGLLQATGNLNLKMGGPGFDFFKTRGGLNGFPPVLEFKDEGLRRMIYAHKIRMERVPVFGAFDCPDAGQPTPQRSRSTTAIQALNLMNSPFIADQSESLAMKLNELPSIELQVRTAYEKTLQREPSSKELSAVIPVVEQHGLSTLLRVLFNSNEFVTLP</sequence>
<feature type="domain" description="DUF1553" evidence="4">
    <location>
        <begin position="843"/>
        <end position="1090"/>
    </location>
</feature>
<dbReference type="Proteomes" id="UP000315724">
    <property type="component" value="Chromosome"/>
</dbReference>
<proteinExistence type="predicted"/>
<name>A0A517QVI1_9PLAN</name>
<feature type="compositionally biased region" description="Basic and acidic residues" evidence="1">
    <location>
        <begin position="807"/>
        <end position="819"/>
    </location>
</feature>